<protein>
    <submittedName>
        <fullName evidence="1">Uncharacterized protein</fullName>
    </submittedName>
</protein>
<organism evidence="1 2">
    <name type="scientific">Cutibacterium modestum</name>
    <dbReference type="NCBI Taxonomy" id="2559073"/>
    <lineage>
        <taxon>Bacteria</taxon>
        <taxon>Bacillati</taxon>
        <taxon>Actinomycetota</taxon>
        <taxon>Actinomycetes</taxon>
        <taxon>Propionibacteriales</taxon>
        <taxon>Propionibacteriaceae</taxon>
        <taxon>Cutibacterium</taxon>
    </lineage>
</organism>
<gene>
    <name evidence="1" type="ORF">KB1_14060</name>
</gene>
<accession>A0AAD1NWC2</accession>
<dbReference type="GeneID" id="92881957"/>
<evidence type="ECO:0000313" key="2">
    <source>
        <dbReference type="Proteomes" id="UP000825072"/>
    </source>
</evidence>
<dbReference type="RefSeq" id="WP_002527502.1">
    <property type="nucleotide sequence ID" value="NZ_AP024747.1"/>
</dbReference>
<dbReference type="EMBL" id="AP024747">
    <property type="protein sequence ID" value="BCY25416.1"/>
    <property type="molecule type" value="Genomic_DNA"/>
</dbReference>
<sequence>MKQIINGAVKFSPTVENVIVARNASSEVSIDSIRDHWCDELCKLPIAKGKGEFVQVDLRIHCSSPAPLVPPAN</sequence>
<proteinExistence type="predicted"/>
<reference evidence="1" key="1">
    <citation type="submission" date="2021-06" db="EMBL/GenBank/DDBJ databases">
        <title>Genome sequence of Cutibacterium modestum strain KB17-24694.</title>
        <authorList>
            <person name="Dekio I."/>
            <person name="Asahina A."/>
            <person name="Nishida M."/>
        </authorList>
    </citation>
    <scope>NUCLEOTIDE SEQUENCE</scope>
    <source>
        <strain evidence="1">KB17-24694</strain>
    </source>
</reference>
<name>A0AAD1NWC2_9ACTN</name>
<evidence type="ECO:0000313" key="1">
    <source>
        <dbReference type="EMBL" id="BCY25416.1"/>
    </source>
</evidence>
<dbReference type="AlphaFoldDB" id="A0AAD1NWC2"/>
<dbReference type="Proteomes" id="UP000825072">
    <property type="component" value="Chromosome 1"/>
</dbReference>